<protein>
    <submittedName>
        <fullName evidence="1">Uncharacterized protein</fullName>
    </submittedName>
</protein>
<organism evidence="1 2">
    <name type="scientific">Bartonella choladocola</name>
    <dbReference type="NCBI Taxonomy" id="2750995"/>
    <lineage>
        <taxon>Bacteria</taxon>
        <taxon>Pseudomonadati</taxon>
        <taxon>Pseudomonadota</taxon>
        <taxon>Alphaproteobacteria</taxon>
        <taxon>Hyphomicrobiales</taxon>
        <taxon>Bartonellaceae</taxon>
        <taxon>Bartonella</taxon>
    </lineage>
</organism>
<accession>A0A1U9MKG7</accession>
<keyword evidence="2" id="KW-1185">Reference proteome</keyword>
<dbReference type="EMBL" id="CP015625">
    <property type="protein sequence ID" value="AQT48415.1"/>
    <property type="molecule type" value="Genomic_DNA"/>
</dbReference>
<name>A0A1U9MKG7_9HYPH</name>
<proteinExistence type="predicted"/>
<reference evidence="1 2" key="1">
    <citation type="submission" date="2016-11" db="EMBL/GenBank/DDBJ databases">
        <title>Comparative genomics of Bartonella apis.</title>
        <authorList>
            <person name="Engel P."/>
        </authorList>
    </citation>
    <scope>NUCLEOTIDE SEQUENCE [LARGE SCALE GENOMIC DNA]</scope>
    <source>
        <strain evidence="1 2">BBC0122</strain>
    </source>
</reference>
<dbReference type="Proteomes" id="UP000189632">
    <property type="component" value="Chromosome"/>
</dbReference>
<dbReference type="AlphaFoldDB" id="A0A1U9MKG7"/>
<evidence type="ECO:0000313" key="2">
    <source>
        <dbReference type="Proteomes" id="UP000189632"/>
    </source>
</evidence>
<gene>
    <name evidence="1" type="ORF">BBC0122_023460</name>
</gene>
<dbReference type="KEGG" id="bapi:BBC0122_023460"/>
<evidence type="ECO:0000313" key="1">
    <source>
        <dbReference type="EMBL" id="AQT48415.1"/>
    </source>
</evidence>
<sequence>MLFTVSTAMVQWLFYQVVIDRFKGKQQFGQDFIPVSLFRLIAESNDDKERRTINDREFHNRFF</sequence>